<feature type="transmembrane region" description="Helical" evidence="2">
    <location>
        <begin position="104"/>
        <end position="121"/>
    </location>
</feature>
<dbReference type="AlphaFoldDB" id="A0A1H7BQ59"/>
<organism evidence="4 5">
    <name type="scientific">Propionispira arboris</name>
    <dbReference type="NCBI Taxonomy" id="84035"/>
    <lineage>
        <taxon>Bacteria</taxon>
        <taxon>Bacillati</taxon>
        <taxon>Bacillota</taxon>
        <taxon>Negativicutes</taxon>
        <taxon>Selenomonadales</taxon>
        <taxon>Selenomonadaceae</taxon>
        <taxon>Propionispira</taxon>
    </lineage>
</organism>
<accession>A0A1H7BQ59</accession>
<keyword evidence="2" id="KW-0472">Membrane</keyword>
<feature type="transmembrane region" description="Helical" evidence="2">
    <location>
        <begin position="127"/>
        <end position="149"/>
    </location>
</feature>
<dbReference type="Pfam" id="PF01478">
    <property type="entry name" value="Peptidase_A24"/>
    <property type="match status" value="1"/>
</dbReference>
<sequence length="215" mass="24267">MLEQFSYFSTFFMLFILTILLSKLCSELFQSQLASISAILEKPTLLFHSTAKREACLCLLFFAAYILTAPLAVDPFNLLILWIFVSFLIFISIMDLEQQIILDNVLYCFFFCGLFFSFFLPELFLNRLLAACSGGLLLLILAILTRGAIGGGDIKLLFVLGFWLGIDKLLFTLFFGFISGGFISILLLLSHLKKRHDTIAYGPYFALGAILSMFH</sequence>
<dbReference type="Proteomes" id="UP000199662">
    <property type="component" value="Unassembled WGS sequence"/>
</dbReference>
<dbReference type="InterPro" id="IPR000045">
    <property type="entry name" value="Prepilin_IV_endopep_pep"/>
</dbReference>
<evidence type="ECO:0000256" key="1">
    <source>
        <dbReference type="ARBA" id="ARBA00005801"/>
    </source>
</evidence>
<dbReference type="InterPro" id="IPR050882">
    <property type="entry name" value="Prepilin_peptidase/N-MTase"/>
</dbReference>
<dbReference type="GO" id="GO:0032259">
    <property type="term" value="P:methylation"/>
    <property type="evidence" value="ECO:0007669"/>
    <property type="project" value="UniProtKB-KW"/>
</dbReference>
<gene>
    <name evidence="4" type="ORF">SAMN05660742_11776</name>
</gene>
<dbReference type="RefSeq" id="WP_019553786.1">
    <property type="nucleotide sequence ID" value="NZ_FNZK01000017.1"/>
</dbReference>
<reference evidence="4 5" key="1">
    <citation type="submission" date="2016-10" db="EMBL/GenBank/DDBJ databases">
        <authorList>
            <person name="de Groot N.N."/>
        </authorList>
    </citation>
    <scope>NUCLEOTIDE SEQUENCE [LARGE SCALE GENOMIC DNA]</scope>
    <source>
        <strain evidence="4 5">DSM 2179</strain>
    </source>
</reference>
<dbReference type="GO" id="GO:0008168">
    <property type="term" value="F:methyltransferase activity"/>
    <property type="evidence" value="ECO:0007669"/>
    <property type="project" value="UniProtKB-KW"/>
</dbReference>
<feature type="domain" description="Prepilin type IV endopeptidase peptidase" evidence="3">
    <location>
        <begin position="82"/>
        <end position="185"/>
    </location>
</feature>
<name>A0A1H7BQ59_9FIRM</name>
<evidence type="ECO:0000256" key="2">
    <source>
        <dbReference type="SAM" id="Phobius"/>
    </source>
</evidence>
<protein>
    <submittedName>
        <fullName evidence="4">Leader peptidase (Prepilin peptidase) / N-methyltransferase</fullName>
    </submittedName>
</protein>
<dbReference type="Gene3D" id="1.20.120.1220">
    <property type="match status" value="1"/>
</dbReference>
<dbReference type="GO" id="GO:0004190">
    <property type="term" value="F:aspartic-type endopeptidase activity"/>
    <property type="evidence" value="ECO:0007669"/>
    <property type="project" value="InterPro"/>
</dbReference>
<evidence type="ECO:0000313" key="5">
    <source>
        <dbReference type="Proteomes" id="UP000199662"/>
    </source>
</evidence>
<proteinExistence type="inferred from homology"/>
<dbReference type="GO" id="GO:0005886">
    <property type="term" value="C:plasma membrane"/>
    <property type="evidence" value="ECO:0007669"/>
    <property type="project" value="TreeGrafter"/>
</dbReference>
<feature type="transmembrane region" description="Helical" evidence="2">
    <location>
        <begin position="169"/>
        <end position="192"/>
    </location>
</feature>
<dbReference type="EMBL" id="FNZK01000017">
    <property type="protein sequence ID" value="SEJ79843.1"/>
    <property type="molecule type" value="Genomic_DNA"/>
</dbReference>
<keyword evidence="4" id="KW-0808">Transferase</keyword>
<feature type="transmembrane region" description="Helical" evidence="2">
    <location>
        <begin position="6"/>
        <end position="25"/>
    </location>
</feature>
<dbReference type="STRING" id="84035.SAMN05660742_11776"/>
<keyword evidence="5" id="KW-1185">Reference proteome</keyword>
<evidence type="ECO:0000313" key="4">
    <source>
        <dbReference type="EMBL" id="SEJ79843.1"/>
    </source>
</evidence>
<evidence type="ECO:0000259" key="3">
    <source>
        <dbReference type="Pfam" id="PF01478"/>
    </source>
</evidence>
<keyword evidence="2" id="KW-0812">Transmembrane</keyword>
<dbReference type="GO" id="GO:0006465">
    <property type="term" value="P:signal peptide processing"/>
    <property type="evidence" value="ECO:0007669"/>
    <property type="project" value="TreeGrafter"/>
</dbReference>
<comment type="similarity">
    <text evidence="1">Belongs to the peptidase A24 family.</text>
</comment>
<dbReference type="PANTHER" id="PTHR30487:SF0">
    <property type="entry name" value="PREPILIN LEADER PEPTIDASE_N-METHYLTRANSFERASE-RELATED"/>
    <property type="match status" value="1"/>
</dbReference>
<keyword evidence="2" id="KW-1133">Transmembrane helix</keyword>
<dbReference type="PANTHER" id="PTHR30487">
    <property type="entry name" value="TYPE 4 PREPILIN-LIKE PROTEINS LEADER PEPTIDE-PROCESSING ENZYME"/>
    <property type="match status" value="1"/>
</dbReference>
<keyword evidence="4" id="KW-0489">Methyltransferase</keyword>
<feature type="transmembrane region" description="Helical" evidence="2">
    <location>
        <begin position="55"/>
        <end position="73"/>
    </location>
</feature>